<evidence type="ECO:0000256" key="8">
    <source>
        <dbReference type="ARBA" id="ARBA00049117"/>
    </source>
</evidence>
<dbReference type="GO" id="GO:0006412">
    <property type="term" value="P:translation"/>
    <property type="evidence" value="ECO:0007669"/>
    <property type="project" value="UniProtKB-KW"/>
</dbReference>
<keyword evidence="4" id="KW-0547">Nucleotide-binding</keyword>
<name>A0A915K0U9_ROMCU</name>
<feature type="region of interest" description="Disordered" evidence="9">
    <location>
        <begin position="175"/>
        <end position="200"/>
    </location>
</feature>
<keyword evidence="5" id="KW-0378">Hydrolase</keyword>
<feature type="domain" description="Tr-type G" evidence="10">
    <location>
        <begin position="212"/>
        <end position="439"/>
    </location>
</feature>
<evidence type="ECO:0000259" key="10">
    <source>
        <dbReference type="PROSITE" id="PS51722"/>
    </source>
</evidence>
<keyword evidence="3" id="KW-0597">Phosphoprotein</keyword>
<dbReference type="SUPFAM" id="SSF52540">
    <property type="entry name" value="P-loop containing nucleoside triphosphate hydrolases"/>
    <property type="match status" value="1"/>
</dbReference>
<dbReference type="PROSITE" id="PS51722">
    <property type="entry name" value="G_TR_2"/>
    <property type="match status" value="1"/>
</dbReference>
<dbReference type="GO" id="GO:0003924">
    <property type="term" value="F:GTPase activity"/>
    <property type="evidence" value="ECO:0007669"/>
    <property type="project" value="InterPro"/>
</dbReference>
<dbReference type="FunFam" id="2.40.30.10:FF:000020">
    <property type="entry name" value="Translation elongation factor EF-1"/>
    <property type="match status" value="1"/>
</dbReference>
<accession>A0A915K0U9</accession>
<comment type="subcellular location">
    <subcellularLocation>
        <location evidence="1">Cytoplasm</location>
    </subcellularLocation>
</comment>
<dbReference type="GO" id="GO:0005737">
    <property type="term" value="C:cytoplasm"/>
    <property type="evidence" value="ECO:0007669"/>
    <property type="project" value="UniProtKB-SubCell"/>
</dbReference>
<dbReference type="InterPro" id="IPR050100">
    <property type="entry name" value="TRAFAC_GTPase_members"/>
</dbReference>
<evidence type="ECO:0000256" key="4">
    <source>
        <dbReference type="ARBA" id="ARBA00022741"/>
    </source>
</evidence>
<dbReference type="Pfam" id="PF00009">
    <property type="entry name" value="GTP_EFTU"/>
    <property type="match status" value="1"/>
</dbReference>
<dbReference type="Gene3D" id="3.40.50.300">
    <property type="entry name" value="P-loop containing nucleotide triphosphate hydrolases"/>
    <property type="match status" value="1"/>
</dbReference>
<dbReference type="WBParaSite" id="nRc.2.0.1.t31835-RA">
    <property type="protein sequence ID" value="nRc.2.0.1.t31835-RA"/>
    <property type="gene ID" value="nRc.2.0.1.g31835"/>
</dbReference>
<dbReference type="GO" id="GO:0005525">
    <property type="term" value="F:GTP binding"/>
    <property type="evidence" value="ECO:0007669"/>
    <property type="project" value="UniProtKB-KW"/>
</dbReference>
<dbReference type="Proteomes" id="UP000887565">
    <property type="component" value="Unplaced"/>
</dbReference>
<sequence length="550" mass="59987">MSRHRNLRKMDLDDECNDDEDDDYSNSYEDHYSISPGTGRILKFLANQFIYNRSDVNKEAKLHDYIEEDSVVEDREANFPDKLYDDDFVEKQDARRPSSALKIAVVDSSSPTPPIPIKNAPLVSTSSAKKNYAGRNSGPAKISVPSTSSGTLFNKSNRQSSSPFLAQMAIDRLKVGGAGGESSPGPSSRSESPMKIGPKTPARLKIRPENVKPVLNLVVVGHVDAGKSTLMGHFLYLMGQINQKTMHKYKQDSQKVGKGSFAYAWVLDEGSEERARGVTIDVARARFSTQNFDVVLLDAPGHKDFIPNMISGAAEADAAILVINSTTGEFETGFDLGGQTREHTMLVRSLGVNQLVVAVNKLDTVDWSKQRFDDICSKMRGFLKQTGFSNTIFVPCCGLSGENLIQTPTDDKDGRKHPLMEWYNGPCLLEAIDNFKTPEKIVDAPLRLIVSDIFKSATSSTPLISGKIESGAIQLNDKIVIMPSGQTGVVKAIQTDESMEAQAAYGGDQIILSLTSAGAADLLTNNPVTSGDIVCHPESPVSCVQRFQAR</sequence>
<dbReference type="PANTHER" id="PTHR23115">
    <property type="entry name" value="TRANSLATION FACTOR"/>
    <property type="match status" value="1"/>
</dbReference>
<dbReference type="CDD" id="cd01883">
    <property type="entry name" value="EF1_alpha"/>
    <property type="match status" value="1"/>
</dbReference>
<evidence type="ECO:0000256" key="6">
    <source>
        <dbReference type="ARBA" id="ARBA00022917"/>
    </source>
</evidence>
<feature type="compositionally biased region" description="Low complexity" evidence="9">
    <location>
        <begin position="183"/>
        <end position="193"/>
    </location>
</feature>
<evidence type="ECO:0000256" key="9">
    <source>
        <dbReference type="SAM" id="MobiDB-lite"/>
    </source>
</evidence>
<evidence type="ECO:0000256" key="3">
    <source>
        <dbReference type="ARBA" id="ARBA00022553"/>
    </source>
</evidence>
<feature type="region of interest" description="Disordered" evidence="9">
    <location>
        <begin position="130"/>
        <end position="158"/>
    </location>
</feature>
<dbReference type="InterPro" id="IPR000795">
    <property type="entry name" value="T_Tr_GTP-bd_dom"/>
</dbReference>
<dbReference type="FunFam" id="3.40.50.300:FF:000204">
    <property type="entry name" value="Translation elongation factor Tu"/>
    <property type="match status" value="1"/>
</dbReference>
<keyword evidence="2" id="KW-0963">Cytoplasm</keyword>
<keyword evidence="6" id="KW-0648">Protein biosynthesis</keyword>
<feature type="compositionally biased region" description="Acidic residues" evidence="9">
    <location>
        <begin position="12"/>
        <end position="24"/>
    </location>
</feature>
<dbReference type="InterPro" id="IPR009000">
    <property type="entry name" value="Transl_B-barrel_sf"/>
</dbReference>
<organism evidence="11 12">
    <name type="scientific">Romanomermis culicivorax</name>
    <name type="common">Nematode worm</name>
    <dbReference type="NCBI Taxonomy" id="13658"/>
    <lineage>
        <taxon>Eukaryota</taxon>
        <taxon>Metazoa</taxon>
        <taxon>Ecdysozoa</taxon>
        <taxon>Nematoda</taxon>
        <taxon>Enoplea</taxon>
        <taxon>Dorylaimia</taxon>
        <taxon>Mermithida</taxon>
        <taxon>Mermithoidea</taxon>
        <taxon>Mermithidae</taxon>
        <taxon>Romanomermis</taxon>
    </lineage>
</organism>
<keyword evidence="7" id="KW-0342">GTP-binding</keyword>
<proteinExistence type="predicted"/>
<keyword evidence="11" id="KW-1185">Reference proteome</keyword>
<dbReference type="InterPro" id="IPR027417">
    <property type="entry name" value="P-loop_NTPase"/>
</dbReference>
<protein>
    <submittedName>
        <fullName evidence="12">Tr-type G domain-containing protein</fullName>
    </submittedName>
</protein>
<comment type="catalytic activity">
    <reaction evidence="8">
        <text>GTP + H2O = GDP + phosphate + H(+)</text>
        <dbReference type="Rhea" id="RHEA:19669"/>
        <dbReference type="ChEBI" id="CHEBI:15377"/>
        <dbReference type="ChEBI" id="CHEBI:15378"/>
        <dbReference type="ChEBI" id="CHEBI:37565"/>
        <dbReference type="ChEBI" id="CHEBI:43474"/>
        <dbReference type="ChEBI" id="CHEBI:58189"/>
    </reaction>
    <physiologicalReaction direction="left-to-right" evidence="8">
        <dbReference type="Rhea" id="RHEA:19670"/>
    </physiologicalReaction>
</comment>
<evidence type="ECO:0000256" key="2">
    <source>
        <dbReference type="ARBA" id="ARBA00022490"/>
    </source>
</evidence>
<dbReference type="Gene3D" id="2.40.30.10">
    <property type="entry name" value="Translation factors"/>
    <property type="match status" value="1"/>
</dbReference>
<dbReference type="AlphaFoldDB" id="A0A915K0U9"/>
<evidence type="ECO:0000313" key="12">
    <source>
        <dbReference type="WBParaSite" id="nRc.2.0.1.t31835-RA"/>
    </source>
</evidence>
<evidence type="ECO:0000313" key="11">
    <source>
        <dbReference type="Proteomes" id="UP000887565"/>
    </source>
</evidence>
<evidence type="ECO:0000256" key="1">
    <source>
        <dbReference type="ARBA" id="ARBA00004496"/>
    </source>
</evidence>
<reference evidence="12" key="1">
    <citation type="submission" date="2022-11" db="UniProtKB">
        <authorList>
            <consortium name="WormBaseParasite"/>
        </authorList>
    </citation>
    <scope>IDENTIFICATION</scope>
</reference>
<feature type="compositionally biased region" description="Polar residues" evidence="9">
    <location>
        <begin position="144"/>
        <end position="158"/>
    </location>
</feature>
<evidence type="ECO:0000256" key="5">
    <source>
        <dbReference type="ARBA" id="ARBA00022801"/>
    </source>
</evidence>
<dbReference type="SUPFAM" id="SSF50447">
    <property type="entry name" value="Translation proteins"/>
    <property type="match status" value="1"/>
</dbReference>
<evidence type="ECO:0000256" key="7">
    <source>
        <dbReference type="ARBA" id="ARBA00023134"/>
    </source>
</evidence>
<dbReference type="PRINTS" id="PR00315">
    <property type="entry name" value="ELONGATNFCT"/>
</dbReference>
<feature type="region of interest" description="Disordered" evidence="9">
    <location>
        <begin position="1"/>
        <end position="25"/>
    </location>
</feature>